<proteinExistence type="predicted"/>
<dbReference type="InterPro" id="IPR000182">
    <property type="entry name" value="GNAT_dom"/>
</dbReference>
<dbReference type="PANTHER" id="PTHR43877">
    <property type="entry name" value="AMINOALKYLPHOSPHONATE N-ACETYLTRANSFERASE-RELATED-RELATED"/>
    <property type="match status" value="1"/>
</dbReference>
<organism evidence="4 5">
    <name type="scientific">Tenggerimyces flavus</name>
    <dbReference type="NCBI Taxonomy" id="1708749"/>
    <lineage>
        <taxon>Bacteria</taxon>
        <taxon>Bacillati</taxon>
        <taxon>Actinomycetota</taxon>
        <taxon>Actinomycetes</taxon>
        <taxon>Propionibacteriales</taxon>
        <taxon>Nocardioidaceae</taxon>
        <taxon>Tenggerimyces</taxon>
    </lineage>
</organism>
<dbReference type="CDD" id="cd04301">
    <property type="entry name" value="NAT_SF"/>
    <property type="match status" value="1"/>
</dbReference>
<dbReference type="EC" id="2.3.1.-" evidence="4"/>
<dbReference type="SUPFAM" id="SSF55729">
    <property type="entry name" value="Acyl-CoA N-acyltransferases (Nat)"/>
    <property type="match status" value="1"/>
</dbReference>
<feature type="domain" description="N-acetyltransferase" evidence="3">
    <location>
        <begin position="2"/>
        <end position="158"/>
    </location>
</feature>
<dbReference type="InterPro" id="IPR050832">
    <property type="entry name" value="Bact_Acetyltransf"/>
</dbReference>
<dbReference type="GO" id="GO:0016746">
    <property type="term" value="F:acyltransferase activity"/>
    <property type="evidence" value="ECO:0007669"/>
    <property type="project" value="UniProtKB-KW"/>
</dbReference>
<reference evidence="5" key="1">
    <citation type="journal article" date="2019" name="Int. J. Syst. Evol. Microbiol.">
        <title>The Global Catalogue of Microorganisms (GCM) 10K type strain sequencing project: providing services to taxonomists for standard genome sequencing and annotation.</title>
        <authorList>
            <consortium name="The Broad Institute Genomics Platform"/>
            <consortium name="The Broad Institute Genome Sequencing Center for Infectious Disease"/>
            <person name="Wu L."/>
            <person name="Ma J."/>
        </authorList>
    </citation>
    <scope>NUCLEOTIDE SEQUENCE [LARGE SCALE GENOMIC DNA]</scope>
    <source>
        <strain evidence="5">CGMCC 4.7241</strain>
    </source>
</reference>
<keyword evidence="1 4" id="KW-0808">Transferase</keyword>
<name>A0ABV7Y693_9ACTN</name>
<keyword evidence="5" id="KW-1185">Reference proteome</keyword>
<dbReference type="InterPro" id="IPR016181">
    <property type="entry name" value="Acyl_CoA_acyltransferase"/>
</dbReference>
<evidence type="ECO:0000256" key="2">
    <source>
        <dbReference type="ARBA" id="ARBA00023315"/>
    </source>
</evidence>
<dbReference type="PROSITE" id="PS51186">
    <property type="entry name" value="GNAT"/>
    <property type="match status" value="1"/>
</dbReference>
<dbReference type="PANTHER" id="PTHR43877:SF2">
    <property type="entry name" value="AMINOALKYLPHOSPHONATE N-ACETYLTRANSFERASE-RELATED"/>
    <property type="match status" value="1"/>
</dbReference>
<dbReference type="Proteomes" id="UP001595699">
    <property type="component" value="Unassembled WGS sequence"/>
</dbReference>
<comment type="caution">
    <text evidence="4">The sequence shown here is derived from an EMBL/GenBank/DDBJ whole genome shotgun (WGS) entry which is preliminary data.</text>
</comment>
<dbReference type="EMBL" id="JBHRZH010000005">
    <property type="protein sequence ID" value="MFC3760233.1"/>
    <property type="molecule type" value="Genomic_DNA"/>
</dbReference>
<evidence type="ECO:0000256" key="1">
    <source>
        <dbReference type="ARBA" id="ARBA00022679"/>
    </source>
</evidence>
<gene>
    <name evidence="4" type="ORF">ACFOUW_05245</name>
</gene>
<protein>
    <submittedName>
        <fullName evidence="4">GNAT family N-acetyltransferase</fullName>
        <ecNumber evidence="4">2.3.1.-</ecNumber>
    </submittedName>
</protein>
<evidence type="ECO:0000259" key="3">
    <source>
        <dbReference type="PROSITE" id="PS51186"/>
    </source>
</evidence>
<dbReference type="RefSeq" id="WP_239554260.1">
    <property type="nucleotide sequence ID" value="NZ_JAFBCM010000001.1"/>
</dbReference>
<dbReference type="Gene3D" id="3.40.630.30">
    <property type="match status" value="1"/>
</dbReference>
<sequence length="166" mass="18456">MVEIRQVELDGWRELRDVRLAALLDAPTAFGSTYEDSVARSDEQWQKRLEAGPMFIAYLDGKAIGLSGGFVEEDGSYELVSMWVDPVARGKRVAEQLVNVVAAWARGLGAARLHLWVTDGNESAQRLYERLGFTYTGERQELPSNPQLTEVGMAMPLQLSEDAARP</sequence>
<accession>A0ABV7Y693</accession>
<evidence type="ECO:0000313" key="5">
    <source>
        <dbReference type="Proteomes" id="UP001595699"/>
    </source>
</evidence>
<evidence type="ECO:0000313" key="4">
    <source>
        <dbReference type="EMBL" id="MFC3760233.1"/>
    </source>
</evidence>
<dbReference type="Pfam" id="PF00583">
    <property type="entry name" value="Acetyltransf_1"/>
    <property type="match status" value="1"/>
</dbReference>
<keyword evidence="2 4" id="KW-0012">Acyltransferase</keyword>